<protein>
    <submittedName>
        <fullName evidence="2">Uncharacterized protein</fullName>
    </submittedName>
</protein>
<proteinExistence type="predicted"/>
<accession>A0A5E4MKA5</accession>
<evidence type="ECO:0000313" key="2">
    <source>
        <dbReference type="EMBL" id="VVC30842.1"/>
    </source>
</evidence>
<reference evidence="2 3" key="1">
    <citation type="submission" date="2019-08" db="EMBL/GenBank/DDBJ databases">
        <authorList>
            <person name="Alioto T."/>
            <person name="Alioto T."/>
            <person name="Gomez Garrido J."/>
        </authorList>
    </citation>
    <scope>NUCLEOTIDE SEQUENCE [LARGE SCALE GENOMIC DNA]</scope>
</reference>
<organism evidence="2 3">
    <name type="scientific">Cinara cedri</name>
    <dbReference type="NCBI Taxonomy" id="506608"/>
    <lineage>
        <taxon>Eukaryota</taxon>
        <taxon>Metazoa</taxon>
        <taxon>Ecdysozoa</taxon>
        <taxon>Arthropoda</taxon>
        <taxon>Hexapoda</taxon>
        <taxon>Insecta</taxon>
        <taxon>Pterygota</taxon>
        <taxon>Neoptera</taxon>
        <taxon>Paraneoptera</taxon>
        <taxon>Hemiptera</taxon>
        <taxon>Sternorrhyncha</taxon>
        <taxon>Aphidomorpha</taxon>
        <taxon>Aphidoidea</taxon>
        <taxon>Aphididae</taxon>
        <taxon>Lachninae</taxon>
        <taxon>Cinara</taxon>
    </lineage>
</organism>
<dbReference type="AlphaFoldDB" id="A0A5E4MKA5"/>
<name>A0A5E4MKA5_9HEMI</name>
<dbReference type="OrthoDB" id="6630046at2759"/>
<gene>
    <name evidence="2" type="ORF">CINCED_3A000126</name>
</gene>
<keyword evidence="3" id="KW-1185">Reference proteome</keyword>
<evidence type="ECO:0000256" key="1">
    <source>
        <dbReference type="SAM" id="MobiDB-lite"/>
    </source>
</evidence>
<evidence type="ECO:0000313" key="3">
    <source>
        <dbReference type="Proteomes" id="UP000325440"/>
    </source>
</evidence>
<sequence length="260" mass="28405">MSANNHNNGFKSYENDHNTCTTGIIKEDKCAISELSLKFLQLVSIFEGEDSDKKQKFLSQRQLTAEAETEVASPTSDVPASEEIDSTNNGGGTTSASGVAVMNYVGGDGGGGDWIMRKPERNLLIIVHPWCMLRKSGADRQSEFPPPGFLQSLKAKLLALHRKTAEEQRHCNHPSMTATTVRRRRHTNQNKMVGCWFQYTAAAAAISGPRAKTITGSGAVPIHHDEPRAVDFLTAKQRFATVATKLDKTNTSSSRSRSGK</sequence>
<feature type="region of interest" description="Disordered" evidence="1">
    <location>
        <begin position="64"/>
        <end position="93"/>
    </location>
</feature>
<dbReference type="Proteomes" id="UP000325440">
    <property type="component" value="Unassembled WGS sequence"/>
</dbReference>
<dbReference type="EMBL" id="CABPRJ010000542">
    <property type="protein sequence ID" value="VVC30842.1"/>
    <property type="molecule type" value="Genomic_DNA"/>
</dbReference>